<gene>
    <name evidence="2" type="ORF">ISF6_3235</name>
</gene>
<sequence>MMATSVGAGIARGLESGFRLAMDVQDRQVQQQRQARADARQAVLDNELLQDRQDQRRRLGLSDAERGLGLAEAGLQRRLVGLDAAGATPDEATQRAVVDEARQIQQQRDALARGYMDPSYDPRTAVPQAQKRLQALANGDLSVFEREPGAFTQTMTALLGRDPRDYVRGAPGQPSAIEAAVQDLQAGLEGGDQARAVRGANVLFSRDVRKGIGTKGQGGTIVDKRIVGLIPDPRSPAGDLRVVPMVRVYIRGDTPASGDEARTQRQAQLPPDAPAGATGFYDAPVTERRSADPDDPVRSVSVRQALDQVGQQAQLAEVMNRPEAAALLALDASSGWDPQQYLAVAAQYGVGVKRAEEKRKHDWELEQIRARGEETRKTLAQRGEQGLDAIEARGDVQRDVARMRVQGSLSVAQLRASMRGGGGGGSSGGEGAAKVQSRFTDADGNVVLVMRDGTHRALVGENGRPVKSLDYQRLIGSTARDISKTEFGNTPAQNRDAAKKLLGSDAAPAPGGKPGAKDYSGLWR</sequence>
<evidence type="ECO:0000256" key="1">
    <source>
        <dbReference type="SAM" id="MobiDB-lite"/>
    </source>
</evidence>
<accession>A0A0K8P5A0</accession>
<evidence type="ECO:0000313" key="2">
    <source>
        <dbReference type="EMBL" id="GAP37380.1"/>
    </source>
</evidence>
<reference evidence="3" key="1">
    <citation type="submission" date="2015-07" db="EMBL/GenBank/DDBJ databases">
        <title>Discovery of a poly(ethylene terephthalate assimilation.</title>
        <authorList>
            <person name="Yoshida S."/>
            <person name="Hiraga K."/>
            <person name="Takehana T."/>
            <person name="Taniguchi I."/>
            <person name="Yamaji H."/>
            <person name="Maeda Y."/>
            <person name="Toyohara K."/>
            <person name="Miyamoto K."/>
            <person name="Kimura Y."/>
            <person name="Oda K."/>
        </authorList>
    </citation>
    <scope>NUCLEOTIDE SEQUENCE [LARGE SCALE GENOMIC DNA]</scope>
    <source>
        <strain evidence="3">NBRC 110686 / TISTR 2288 / 201-F6</strain>
    </source>
</reference>
<comment type="caution">
    <text evidence="2">The sequence shown here is derived from an EMBL/GenBank/DDBJ whole genome shotgun (WGS) entry which is preliminary data.</text>
</comment>
<reference evidence="2 3" key="2">
    <citation type="journal article" date="2016" name="Science">
        <title>A bacterium that degrades and assimilates poly(ethylene terephthalate).</title>
        <authorList>
            <person name="Yoshida S."/>
            <person name="Hiraga K."/>
            <person name="Takehana T."/>
            <person name="Taniguchi I."/>
            <person name="Yamaji H."/>
            <person name="Maeda Y."/>
            <person name="Toyohara K."/>
            <person name="Miyamoto K."/>
            <person name="Kimura Y."/>
            <person name="Oda K."/>
        </authorList>
    </citation>
    <scope>NUCLEOTIDE SEQUENCE [LARGE SCALE GENOMIC DNA]</scope>
    <source>
        <strain evidence="3">NBRC 110686 / TISTR 2288 / 201-F6</strain>
    </source>
</reference>
<feature type="region of interest" description="Disordered" evidence="1">
    <location>
        <begin position="254"/>
        <end position="280"/>
    </location>
</feature>
<protein>
    <submittedName>
        <fullName evidence="2">Uncharacterized protein</fullName>
    </submittedName>
</protein>
<proteinExistence type="predicted"/>
<feature type="region of interest" description="Disordered" evidence="1">
    <location>
        <begin position="482"/>
        <end position="524"/>
    </location>
</feature>
<name>A0A0K8P5A0_PISS1</name>
<dbReference type="AlphaFoldDB" id="A0A0K8P5A0"/>
<dbReference type="EMBL" id="BBYR01000045">
    <property type="protein sequence ID" value="GAP37380.1"/>
    <property type="molecule type" value="Genomic_DNA"/>
</dbReference>
<dbReference type="STRING" id="1547922.ISF6_3235"/>
<keyword evidence="3" id="KW-1185">Reference proteome</keyword>
<organism evidence="2 3">
    <name type="scientific">Piscinibacter sakaiensis</name>
    <name type="common">Ideonella sakaiensis</name>
    <dbReference type="NCBI Taxonomy" id="1547922"/>
    <lineage>
        <taxon>Bacteria</taxon>
        <taxon>Pseudomonadati</taxon>
        <taxon>Pseudomonadota</taxon>
        <taxon>Betaproteobacteria</taxon>
        <taxon>Burkholderiales</taxon>
        <taxon>Sphaerotilaceae</taxon>
        <taxon>Piscinibacter</taxon>
    </lineage>
</organism>
<evidence type="ECO:0000313" key="3">
    <source>
        <dbReference type="Proteomes" id="UP000037660"/>
    </source>
</evidence>
<dbReference type="Proteomes" id="UP000037660">
    <property type="component" value="Unassembled WGS sequence"/>
</dbReference>